<dbReference type="Proteomes" id="UP000319432">
    <property type="component" value="Chromosome"/>
</dbReference>
<protein>
    <submittedName>
        <fullName evidence="1">Uncharacterized protein</fullName>
    </submittedName>
</protein>
<evidence type="ECO:0000313" key="1">
    <source>
        <dbReference type="EMBL" id="QDX93656.1"/>
    </source>
</evidence>
<name>A0A518V9I0_BRELA</name>
<accession>A0A518V9I0</accession>
<reference evidence="1 2" key="1">
    <citation type="submission" date="2018-11" db="EMBL/GenBank/DDBJ databases">
        <title>Phylogenetic determinants of toxin gene distribution in genomes of Brevibacillus laterosporus.</title>
        <authorList>
            <person name="Glare T.R."/>
            <person name="Durrant A."/>
            <person name="Berry C."/>
            <person name="Palma L."/>
            <person name="Ormskirk M."/>
            <person name="Cox M.O."/>
        </authorList>
    </citation>
    <scope>NUCLEOTIDE SEQUENCE [LARGE SCALE GENOMIC DNA]</scope>
    <source>
        <strain evidence="1 2">1821L</strain>
    </source>
</reference>
<evidence type="ECO:0000313" key="2">
    <source>
        <dbReference type="Proteomes" id="UP000319432"/>
    </source>
</evidence>
<dbReference type="EMBL" id="CP033464">
    <property type="protein sequence ID" value="QDX93656.1"/>
    <property type="molecule type" value="Genomic_DNA"/>
</dbReference>
<sequence>MTPVGTQTPDIEQGRNRDMIYDMNWHAILKVLLIGSTMPAINRRRLQSMTEPEWAVQRNCNTGDPGYVDDPGY</sequence>
<organism evidence="1 2">
    <name type="scientific">Brevibacillus laterosporus</name>
    <name type="common">Bacillus laterosporus</name>
    <dbReference type="NCBI Taxonomy" id="1465"/>
    <lineage>
        <taxon>Bacteria</taxon>
        <taxon>Bacillati</taxon>
        <taxon>Bacillota</taxon>
        <taxon>Bacilli</taxon>
        <taxon>Bacillales</taxon>
        <taxon>Paenibacillaceae</taxon>
        <taxon>Brevibacillus</taxon>
    </lineage>
</organism>
<gene>
    <name evidence="1" type="ORF">EEL30_15950</name>
</gene>
<keyword evidence="2" id="KW-1185">Reference proteome</keyword>
<proteinExistence type="predicted"/>
<dbReference type="AlphaFoldDB" id="A0A518V9I0"/>